<dbReference type="EMBL" id="QYBA01000079">
    <property type="protein sequence ID" value="TKY92085.1"/>
    <property type="molecule type" value="Genomic_DNA"/>
</dbReference>
<accession>A0AC61SBX3</accession>
<proteinExistence type="predicted"/>
<protein>
    <submittedName>
        <fullName evidence="1">Uncharacterized protein</fullName>
    </submittedName>
</protein>
<feature type="non-terminal residue" evidence="1">
    <location>
        <position position="1"/>
    </location>
</feature>
<name>A0AC61SBX3_9EURY</name>
<evidence type="ECO:0000313" key="2">
    <source>
        <dbReference type="Proteomes" id="UP000315423"/>
    </source>
</evidence>
<organism evidence="1 2">
    <name type="scientific">Candidatus Methanomarinus sp</name>
    <dbReference type="NCBI Taxonomy" id="3386244"/>
    <lineage>
        <taxon>Archaea</taxon>
        <taxon>Methanobacteriati</taxon>
        <taxon>Methanobacteriota</taxon>
        <taxon>Stenosarchaea group</taxon>
        <taxon>Methanomicrobia</taxon>
        <taxon>Methanosarcinales</taxon>
        <taxon>ANME-2 cluster</taxon>
        <taxon>Candidatus Methanocomedenaceae</taxon>
        <taxon>Candidatus Methanomarinus</taxon>
    </lineage>
</organism>
<gene>
    <name evidence="1" type="ORF">C5S46_02470</name>
</gene>
<dbReference type="Proteomes" id="UP000315423">
    <property type="component" value="Unassembled WGS sequence"/>
</dbReference>
<reference evidence="1" key="1">
    <citation type="submission" date="2018-09" db="EMBL/GenBank/DDBJ databases">
        <title>A genomic encyclopedia of anaerobic methanotrophic archaea.</title>
        <authorList>
            <person name="Skennerton C.T."/>
            <person name="Chadwick G.L."/>
            <person name="Laso-Perez R."/>
            <person name="Leu A.O."/>
            <person name="Speth D.R."/>
            <person name="Yu H."/>
            <person name="Morgan-Lang C."/>
            <person name="Hatzenpichler R."/>
            <person name="Goudeau D."/>
            <person name="Malmstrom R."/>
            <person name="Woyke T."/>
            <person name="Hallam S."/>
            <person name="Tyson G.W."/>
            <person name="Wegener G."/>
            <person name="Boetius A."/>
            <person name="Orphan V.J."/>
        </authorList>
    </citation>
    <scope>NUCLEOTIDE SEQUENCE</scope>
    <source>
        <strain evidence="1">CONS3730D10UFb2</strain>
    </source>
</reference>
<evidence type="ECO:0000313" key="1">
    <source>
        <dbReference type="EMBL" id="TKY92085.1"/>
    </source>
</evidence>
<comment type="caution">
    <text evidence="1">The sequence shown here is derived from an EMBL/GenBank/DDBJ whole genome shotgun (WGS) entry which is preliminary data.</text>
</comment>
<sequence>IQDPKSGNSVFKEVINSENIYINKNNLSPQINVIPHEGYKISPSISSKKVFDYSQFPWSGTHREKGFFIASGKDIKEKERIDCSIYDLAPTILHIFNHKIPLSMKGNVLKEIFKPDFELASKEVGYEPREKDNIKTVLHSLKRKGEI</sequence>